<protein>
    <submittedName>
        <fullName evidence="2">Uncharacterized protein</fullName>
    </submittedName>
</protein>
<organism evidence="2 3">
    <name type="scientific">Pseudovibrio denitrificans</name>
    <dbReference type="NCBI Taxonomy" id="258256"/>
    <lineage>
        <taxon>Bacteria</taxon>
        <taxon>Pseudomonadati</taxon>
        <taxon>Pseudomonadota</taxon>
        <taxon>Alphaproteobacteria</taxon>
        <taxon>Hyphomicrobiales</taxon>
        <taxon>Stappiaceae</taxon>
        <taxon>Pseudovibrio</taxon>
    </lineage>
</organism>
<dbReference type="AlphaFoldDB" id="A0A1I7C5E0"/>
<evidence type="ECO:0000313" key="3">
    <source>
        <dbReference type="Proteomes" id="UP000183371"/>
    </source>
</evidence>
<gene>
    <name evidence="2" type="ORF">SAMN05444141_105191</name>
</gene>
<feature type="compositionally biased region" description="Polar residues" evidence="1">
    <location>
        <begin position="16"/>
        <end position="38"/>
    </location>
</feature>
<name>A0A1I7C5E0_9HYPH</name>
<keyword evidence="3" id="KW-1185">Reference proteome</keyword>
<accession>A0A1I7C5E0</accession>
<evidence type="ECO:0000313" key="2">
    <source>
        <dbReference type="EMBL" id="SFT94636.1"/>
    </source>
</evidence>
<evidence type="ECO:0000256" key="1">
    <source>
        <dbReference type="SAM" id="MobiDB-lite"/>
    </source>
</evidence>
<sequence>MPPVLAEAQDPEVLQCSGNEAKNAENSTGFSIATEVQA</sequence>
<dbReference type="Proteomes" id="UP000183371">
    <property type="component" value="Unassembled WGS sequence"/>
</dbReference>
<reference evidence="3" key="1">
    <citation type="submission" date="2016-10" db="EMBL/GenBank/DDBJ databases">
        <authorList>
            <person name="Varghese N."/>
            <person name="Submissions S."/>
        </authorList>
    </citation>
    <scope>NUCLEOTIDE SEQUENCE [LARGE SCALE GENOMIC DNA]</scope>
    <source>
        <strain evidence="3">DSM 17465</strain>
    </source>
</reference>
<dbReference type="EMBL" id="FPBD01000005">
    <property type="protein sequence ID" value="SFT94636.1"/>
    <property type="molecule type" value="Genomic_DNA"/>
</dbReference>
<feature type="region of interest" description="Disordered" evidence="1">
    <location>
        <begin position="1"/>
        <end position="38"/>
    </location>
</feature>
<proteinExistence type="predicted"/>